<dbReference type="InterPro" id="IPR015947">
    <property type="entry name" value="PUA-like_sf"/>
</dbReference>
<dbReference type="EMBL" id="QSAZ01000019">
    <property type="protein sequence ID" value="RGW85153.1"/>
    <property type="molecule type" value="Genomic_DNA"/>
</dbReference>
<reference evidence="4 5" key="1">
    <citation type="submission" date="2018-08" db="EMBL/GenBank/DDBJ databases">
        <title>A genome reference for cultivated species of the human gut microbiota.</title>
        <authorList>
            <person name="Zou Y."/>
            <person name="Xue W."/>
            <person name="Luo G."/>
        </authorList>
    </citation>
    <scope>NUCLEOTIDE SEQUENCE [LARGE SCALE GENOMIC DNA]</scope>
    <source>
        <strain evidence="2 4">AF06-19</strain>
        <strain evidence="3 5">AM36-3AA</strain>
    </source>
</reference>
<dbReference type="AlphaFoldDB" id="A0A413DGU9"/>
<gene>
    <name evidence="3" type="ORF">DW848_02055</name>
    <name evidence="2" type="ORF">DWV45_14605</name>
</gene>
<feature type="domain" description="DUF3850" evidence="1">
    <location>
        <begin position="2"/>
        <end position="75"/>
    </location>
</feature>
<evidence type="ECO:0000313" key="4">
    <source>
        <dbReference type="Proteomes" id="UP000283683"/>
    </source>
</evidence>
<comment type="caution">
    <text evidence="2">The sequence shown here is derived from an EMBL/GenBank/DDBJ whole genome shotgun (WGS) entry which is preliminary data.</text>
</comment>
<dbReference type="InterPro" id="IPR039440">
    <property type="entry name" value="DUF3850"/>
</dbReference>
<protein>
    <submittedName>
        <fullName evidence="2">DUF3850 domain-containing protein</fullName>
    </submittedName>
</protein>
<dbReference type="Pfam" id="PF12961">
    <property type="entry name" value="DUF3850"/>
    <property type="match status" value="1"/>
</dbReference>
<dbReference type="Proteomes" id="UP000286104">
    <property type="component" value="Unassembled WGS sequence"/>
</dbReference>
<accession>A0A413DGU9</accession>
<organism evidence="2 4">
    <name type="scientific">Agathobacter rectalis</name>
    <dbReference type="NCBI Taxonomy" id="39491"/>
    <lineage>
        <taxon>Bacteria</taxon>
        <taxon>Bacillati</taxon>
        <taxon>Bacillota</taxon>
        <taxon>Clostridia</taxon>
        <taxon>Lachnospirales</taxon>
        <taxon>Lachnospiraceae</taxon>
        <taxon>Agathobacter</taxon>
    </lineage>
</organism>
<evidence type="ECO:0000259" key="1">
    <source>
        <dbReference type="Pfam" id="PF12961"/>
    </source>
</evidence>
<evidence type="ECO:0000313" key="2">
    <source>
        <dbReference type="EMBL" id="RGW85153.1"/>
    </source>
</evidence>
<sequence length="103" mass="11962">MIHALKILPEFFKAMAAGTKSFEVRKNDRPYHTGDYVALNEWNSEQYTGKCTLQKIVYILNDPEYCKEGYVILGLEPCAIGEIRESRRMLQGRSEEVPVYDRK</sequence>
<dbReference type="Gene3D" id="2.30.130.30">
    <property type="entry name" value="Hypothetical protein"/>
    <property type="match status" value="1"/>
</dbReference>
<proteinExistence type="predicted"/>
<dbReference type="SUPFAM" id="SSF88697">
    <property type="entry name" value="PUA domain-like"/>
    <property type="match status" value="1"/>
</dbReference>
<dbReference type="RefSeq" id="WP_118327290.1">
    <property type="nucleotide sequence ID" value="NZ_JBBNFZ010000169.1"/>
</dbReference>
<dbReference type="Proteomes" id="UP000283683">
    <property type="component" value="Unassembled WGS sequence"/>
</dbReference>
<dbReference type="EMBL" id="QSHU01000002">
    <property type="protein sequence ID" value="RHC41247.1"/>
    <property type="molecule type" value="Genomic_DNA"/>
</dbReference>
<name>A0A413DGU9_9FIRM</name>
<evidence type="ECO:0000313" key="3">
    <source>
        <dbReference type="EMBL" id="RHC41247.1"/>
    </source>
</evidence>
<evidence type="ECO:0000313" key="5">
    <source>
        <dbReference type="Proteomes" id="UP000286104"/>
    </source>
</evidence>